<keyword evidence="3" id="KW-1185">Reference proteome</keyword>
<evidence type="ECO:0000313" key="2">
    <source>
        <dbReference type="EMBL" id="SDT59047.1"/>
    </source>
</evidence>
<name>A0ABY0V2Y3_PSECE</name>
<gene>
    <name evidence="2" type="ORF">SAMN04490182_5628</name>
</gene>
<accession>A0ABY0V2Y3</accession>
<proteinExistence type="predicted"/>
<keyword evidence="1" id="KW-1133">Transmembrane helix</keyword>
<reference evidence="2 3" key="1">
    <citation type="submission" date="2016-10" db="EMBL/GenBank/DDBJ databases">
        <authorList>
            <person name="Varghese N."/>
            <person name="Submissions S."/>
        </authorList>
    </citation>
    <scope>NUCLEOTIDE SEQUENCE [LARGE SCALE GENOMIC DNA]</scope>
    <source>
        <strain evidence="2 3">BS2981</strain>
    </source>
</reference>
<dbReference type="Proteomes" id="UP000199576">
    <property type="component" value="Chromosome I"/>
</dbReference>
<organism evidence="2 3">
    <name type="scientific">Pseudomonas cedrina</name>
    <dbReference type="NCBI Taxonomy" id="651740"/>
    <lineage>
        <taxon>Bacteria</taxon>
        <taxon>Pseudomonadati</taxon>
        <taxon>Pseudomonadota</taxon>
        <taxon>Gammaproteobacteria</taxon>
        <taxon>Pseudomonadales</taxon>
        <taxon>Pseudomonadaceae</taxon>
        <taxon>Pseudomonas</taxon>
    </lineage>
</organism>
<feature type="transmembrane region" description="Helical" evidence="1">
    <location>
        <begin position="12"/>
        <end position="33"/>
    </location>
</feature>
<keyword evidence="1" id="KW-0812">Transmembrane</keyword>
<evidence type="ECO:0000256" key="1">
    <source>
        <dbReference type="SAM" id="Phobius"/>
    </source>
</evidence>
<keyword evidence="1" id="KW-0472">Membrane</keyword>
<sequence>MPHGWKHNRLKVNAVYVGAGLPAIAVGQITNLYQTVRHRRQASSHRHQHWILELRLTHL</sequence>
<evidence type="ECO:0000313" key="3">
    <source>
        <dbReference type="Proteomes" id="UP000199576"/>
    </source>
</evidence>
<protein>
    <submittedName>
        <fullName evidence="2">Uncharacterized protein</fullName>
    </submittedName>
</protein>
<dbReference type="EMBL" id="LT629753">
    <property type="protein sequence ID" value="SDT59047.1"/>
    <property type="molecule type" value="Genomic_DNA"/>
</dbReference>